<organism evidence="1 2">
    <name type="scientific">Streptomyces lateritius</name>
    <dbReference type="NCBI Taxonomy" id="67313"/>
    <lineage>
        <taxon>Bacteria</taxon>
        <taxon>Bacillati</taxon>
        <taxon>Actinomycetota</taxon>
        <taxon>Actinomycetes</taxon>
        <taxon>Kitasatosporales</taxon>
        <taxon>Streptomycetaceae</taxon>
        <taxon>Streptomyces</taxon>
    </lineage>
</organism>
<evidence type="ECO:0000313" key="2">
    <source>
        <dbReference type="Proteomes" id="UP001603013"/>
    </source>
</evidence>
<evidence type="ECO:0000313" key="1">
    <source>
        <dbReference type="EMBL" id="MFF8278331.1"/>
    </source>
</evidence>
<keyword evidence="2" id="KW-1185">Reference proteome</keyword>
<dbReference type="SUPFAM" id="SSF160104">
    <property type="entry name" value="Acetoacetate decarboxylase-like"/>
    <property type="match status" value="1"/>
</dbReference>
<dbReference type="Gene3D" id="2.40.400.10">
    <property type="entry name" value="Acetoacetate decarboxylase-like"/>
    <property type="match status" value="1"/>
</dbReference>
<dbReference type="PANTHER" id="PTHR39186:SF1">
    <property type="entry name" value="DUF2071 DOMAIN-CONTAINING PROTEIN"/>
    <property type="match status" value="1"/>
</dbReference>
<protein>
    <submittedName>
        <fullName evidence="1">YqjF family protein</fullName>
    </submittedName>
</protein>
<dbReference type="Proteomes" id="UP001603013">
    <property type="component" value="Unassembled WGS sequence"/>
</dbReference>
<dbReference type="RefSeq" id="WP_391935486.1">
    <property type="nucleotide sequence ID" value="NZ_JBIBSM010000010.1"/>
</dbReference>
<dbReference type="Pfam" id="PF09844">
    <property type="entry name" value="DUF2071"/>
    <property type="match status" value="1"/>
</dbReference>
<proteinExistence type="predicted"/>
<dbReference type="PANTHER" id="PTHR39186">
    <property type="entry name" value="DUF2071 FAMILY PROTEIN"/>
    <property type="match status" value="1"/>
</dbReference>
<name>A0ABW6YES3_9ACTN</name>
<accession>A0ABW6YES3</accession>
<dbReference type="InterPro" id="IPR018644">
    <property type="entry name" value="DUF2071"/>
</dbReference>
<sequence>MTDTAAPRVRLPVLRCSWVTQCFLHWPYPPEAVRRLLPQDLEVDEYAGSAWVGLTPFVMTDPRPHPLPALPGLPRFPETNLRTYVRRPGGRRGLWFFSLDVTNPLMLGAQAVGAPYRLARLRVTLAGDRVEYTGRRRLADASYRLVVRCGERRTRPTEFDIWLTSRWRAYTRRLGTLWEVPVEHEPWPLAGATVESLAENLRDAAGLPPCDEEPLAHYSPGVRGVRLGCARPAG</sequence>
<dbReference type="InterPro" id="IPR023375">
    <property type="entry name" value="ADC_dom_sf"/>
</dbReference>
<reference evidence="1 2" key="1">
    <citation type="submission" date="2024-10" db="EMBL/GenBank/DDBJ databases">
        <title>The Natural Products Discovery Center: Release of the First 8490 Sequenced Strains for Exploring Actinobacteria Biosynthetic Diversity.</title>
        <authorList>
            <person name="Kalkreuter E."/>
            <person name="Kautsar S.A."/>
            <person name="Yang D."/>
            <person name="Bader C.D."/>
            <person name="Teijaro C.N."/>
            <person name="Fluegel L."/>
            <person name="Davis C.M."/>
            <person name="Simpson J.R."/>
            <person name="Lauterbach L."/>
            <person name="Steele A.D."/>
            <person name="Gui C."/>
            <person name="Meng S."/>
            <person name="Li G."/>
            <person name="Viehrig K."/>
            <person name="Ye F."/>
            <person name="Su P."/>
            <person name="Kiefer A.F."/>
            <person name="Nichols A."/>
            <person name="Cepeda A.J."/>
            <person name="Yan W."/>
            <person name="Fan B."/>
            <person name="Jiang Y."/>
            <person name="Adhikari A."/>
            <person name="Zheng C.-J."/>
            <person name="Schuster L."/>
            <person name="Cowan T.M."/>
            <person name="Smanski M.J."/>
            <person name="Chevrette M.G."/>
            <person name="De Carvalho L.P.S."/>
            <person name="Shen B."/>
        </authorList>
    </citation>
    <scope>NUCLEOTIDE SEQUENCE [LARGE SCALE GENOMIC DNA]</scope>
    <source>
        <strain evidence="1 2">NPDC015755</strain>
    </source>
</reference>
<comment type="caution">
    <text evidence="1">The sequence shown here is derived from an EMBL/GenBank/DDBJ whole genome shotgun (WGS) entry which is preliminary data.</text>
</comment>
<dbReference type="EMBL" id="JBIBSM010000010">
    <property type="protein sequence ID" value="MFF8278331.1"/>
    <property type="molecule type" value="Genomic_DNA"/>
</dbReference>
<gene>
    <name evidence="1" type="ORF">ACF05T_19840</name>
</gene>